<evidence type="ECO:0000313" key="3">
    <source>
        <dbReference type="Proteomes" id="UP000215459"/>
    </source>
</evidence>
<proteinExistence type="predicted"/>
<keyword evidence="1" id="KW-1133">Transmembrane helix</keyword>
<comment type="caution">
    <text evidence="2">The sequence shown here is derived from an EMBL/GenBank/DDBJ whole genome shotgun (WGS) entry which is preliminary data.</text>
</comment>
<feature type="transmembrane region" description="Helical" evidence="1">
    <location>
        <begin position="172"/>
        <end position="194"/>
    </location>
</feature>
<gene>
    <name evidence="2" type="ORF">CHM34_13430</name>
</gene>
<dbReference type="OrthoDB" id="2986761at2"/>
<keyword evidence="1" id="KW-0812">Transmembrane</keyword>
<dbReference type="AlphaFoldDB" id="A0A235B3P2"/>
<keyword evidence="1" id="KW-0472">Membrane</keyword>
<dbReference type="EMBL" id="NOWF01000008">
    <property type="protein sequence ID" value="OYD06936.1"/>
    <property type="molecule type" value="Genomic_DNA"/>
</dbReference>
<name>A0A235B3P2_9BACL</name>
<dbReference type="RefSeq" id="WP_094265134.1">
    <property type="nucleotide sequence ID" value="NZ_NOWF01000008.1"/>
</dbReference>
<feature type="transmembrane region" description="Helical" evidence="1">
    <location>
        <begin position="37"/>
        <end position="57"/>
    </location>
</feature>
<sequence length="375" mass="43570">MSRRWVDVWLTVFFGLPVLIAFLYVAVYQGLVVSKDFYWFWLGETFFYLGLPAVALATWRIHWGKRHPVGYALITLLMMIGIIYMGGKDWVSHSGEVSSARLVPLGISQDQLVTAERSYSIPYFPYDEDRLIRAVRQKEPVEVHQVEGKNTILAFAEEDYISYPWTERALDVGLGLLAAGVFTVFFLVAMGIWWRSYCIKGENLMITRWGRRTVVSLLEAIQIRLDREREEVRVETEEVVYCFPYEKKLAEEIKSAAVRVGLISLDGGSRWFRRRQYRELRIEPQCLLLISDIEEAIPLADIVSMGWEGAVRITTEEGSDYLVTDERYTDRAWFEELAKRVKRIWFREGWPYTVEVDPSSGGMFLTSHLPSEEER</sequence>
<reference evidence="2 3" key="1">
    <citation type="submission" date="2017-07" db="EMBL/GenBank/DDBJ databases">
        <title>The genome sequence of Paludifilum halophilum highlights mechanisms for microbial adaptation to high salt environemnts.</title>
        <authorList>
            <person name="Belbahri L."/>
        </authorList>
    </citation>
    <scope>NUCLEOTIDE SEQUENCE [LARGE SCALE GENOMIC DNA]</scope>
    <source>
        <strain evidence="2 3">DSM 102817</strain>
    </source>
</reference>
<feature type="transmembrane region" description="Helical" evidence="1">
    <location>
        <begin position="69"/>
        <end position="87"/>
    </location>
</feature>
<evidence type="ECO:0000313" key="2">
    <source>
        <dbReference type="EMBL" id="OYD06936.1"/>
    </source>
</evidence>
<protein>
    <submittedName>
        <fullName evidence="2">Uncharacterized protein</fullName>
    </submittedName>
</protein>
<organism evidence="2 3">
    <name type="scientific">Paludifilum halophilum</name>
    <dbReference type="NCBI Taxonomy" id="1642702"/>
    <lineage>
        <taxon>Bacteria</taxon>
        <taxon>Bacillati</taxon>
        <taxon>Bacillota</taxon>
        <taxon>Bacilli</taxon>
        <taxon>Bacillales</taxon>
        <taxon>Thermoactinomycetaceae</taxon>
        <taxon>Paludifilum</taxon>
    </lineage>
</organism>
<accession>A0A235B3P2</accession>
<feature type="transmembrane region" description="Helical" evidence="1">
    <location>
        <begin position="12"/>
        <end position="31"/>
    </location>
</feature>
<dbReference type="Proteomes" id="UP000215459">
    <property type="component" value="Unassembled WGS sequence"/>
</dbReference>
<keyword evidence="3" id="KW-1185">Reference proteome</keyword>
<evidence type="ECO:0000256" key="1">
    <source>
        <dbReference type="SAM" id="Phobius"/>
    </source>
</evidence>